<organism evidence="3 4">
    <name type="scientific">Priestia taiwanensis</name>
    <dbReference type="NCBI Taxonomy" id="1347902"/>
    <lineage>
        <taxon>Bacteria</taxon>
        <taxon>Bacillati</taxon>
        <taxon>Bacillota</taxon>
        <taxon>Bacilli</taxon>
        <taxon>Bacillales</taxon>
        <taxon>Bacillaceae</taxon>
        <taxon>Priestia</taxon>
    </lineage>
</organism>
<gene>
    <name evidence="3" type="ORF">GCM10007140_33710</name>
</gene>
<keyword evidence="2" id="KW-0472">Membrane</keyword>
<name>A0A917AX59_9BACI</name>
<feature type="coiled-coil region" evidence="1">
    <location>
        <begin position="91"/>
        <end position="122"/>
    </location>
</feature>
<sequence length="208" mass="24073">MDKSLNRISFIFGLLIGTFCVVYLTVFFLQHKFEKPWDAIWTSSLGFIGTIAGSCIGGLVAYRVALGQIHAQTQNEKTKQEKLQDRLSSRIKDELQNNKKFIEDLKELLREMENDFKELSVEISKENPEVLEGIIVITSQIETDLLLQLRSELFDIRYVNLHKRIEILDKINKNCENLQKQKVPAYIAITLKRLLELSGEYINLSHDE</sequence>
<keyword evidence="4" id="KW-1185">Reference proteome</keyword>
<feature type="transmembrane region" description="Helical" evidence="2">
    <location>
        <begin position="7"/>
        <end position="28"/>
    </location>
</feature>
<protein>
    <submittedName>
        <fullName evidence="3">Uncharacterized protein</fullName>
    </submittedName>
</protein>
<keyword evidence="2" id="KW-0812">Transmembrane</keyword>
<feature type="transmembrane region" description="Helical" evidence="2">
    <location>
        <begin position="40"/>
        <end position="62"/>
    </location>
</feature>
<dbReference type="EMBL" id="BMFK01000004">
    <property type="protein sequence ID" value="GGE81379.1"/>
    <property type="molecule type" value="Genomic_DNA"/>
</dbReference>
<dbReference type="AlphaFoldDB" id="A0A917AX59"/>
<keyword evidence="2" id="KW-1133">Transmembrane helix</keyword>
<evidence type="ECO:0000313" key="4">
    <source>
        <dbReference type="Proteomes" id="UP000605259"/>
    </source>
</evidence>
<reference evidence="3" key="1">
    <citation type="journal article" date="2014" name="Int. J. Syst. Evol. Microbiol.">
        <title>Complete genome sequence of Corynebacterium casei LMG S-19264T (=DSM 44701T), isolated from a smear-ripened cheese.</title>
        <authorList>
            <consortium name="US DOE Joint Genome Institute (JGI-PGF)"/>
            <person name="Walter F."/>
            <person name="Albersmeier A."/>
            <person name="Kalinowski J."/>
            <person name="Ruckert C."/>
        </authorList>
    </citation>
    <scope>NUCLEOTIDE SEQUENCE</scope>
    <source>
        <strain evidence="3">CGMCC 1.12698</strain>
    </source>
</reference>
<accession>A0A917AX59</accession>
<evidence type="ECO:0000313" key="3">
    <source>
        <dbReference type="EMBL" id="GGE81379.1"/>
    </source>
</evidence>
<proteinExistence type="predicted"/>
<dbReference type="Proteomes" id="UP000605259">
    <property type="component" value="Unassembled WGS sequence"/>
</dbReference>
<reference evidence="3" key="2">
    <citation type="submission" date="2020-09" db="EMBL/GenBank/DDBJ databases">
        <authorList>
            <person name="Sun Q."/>
            <person name="Zhou Y."/>
        </authorList>
    </citation>
    <scope>NUCLEOTIDE SEQUENCE</scope>
    <source>
        <strain evidence="3">CGMCC 1.12698</strain>
    </source>
</reference>
<evidence type="ECO:0000256" key="2">
    <source>
        <dbReference type="SAM" id="Phobius"/>
    </source>
</evidence>
<evidence type="ECO:0000256" key="1">
    <source>
        <dbReference type="SAM" id="Coils"/>
    </source>
</evidence>
<comment type="caution">
    <text evidence="3">The sequence shown here is derived from an EMBL/GenBank/DDBJ whole genome shotgun (WGS) entry which is preliminary data.</text>
</comment>
<dbReference type="RefSeq" id="WP_188389654.1">
    <property type="nucleotide sequence ID" value="NZ_BMFK01000004.1"/>
</dbReference>
<keyword evidence="1" id="KW-0175">Coiled coil</keyword>